<organism evidence="1">
    <name type="scientific">Arundo donax</name>
    <name type="common">Giant reed</name>
    <name type="synonym">Donax arundinaceus</name>
    <dbReference type="NCBI Taxonomy" id="35708"/>
    <lineage>
        <taxon>Eukaryota</taxon>
        <taxon>Viridiplantae</taxon>
        <taxon>Streptophyta</taxon>
        <taxon>Embryophyta</taxon>
        <taxon>Tracheophyta</taxon>
        <taxon>Spermatophyta</taxon>
        <taxon>Magnoliopsida</taxon>
        <taxon>Liliopsida</taxon>
        <taxon>Poales</taxon>
        <taxon>Poaceae</taxon>
        <taxon>PACMAD clade</taxon>
        <taxon>Arundinoideae</taxon>
        <taxon>Arundineae</taxon>
        <taxon>Arundo</taxon>
    </lineage>
</organism>
<accession>A0A0A9H625</accession>
<proteinExistence type="predicted"/>
<evidence type="ECO:0000313" key="1">
    <source>
        <dbReference type="EMBL" id="JAE28358.1"/>
    </source>
</evidence>
<dbReference type="AlphaFoldDB" id="A0A0A9H625"/>
<protein>
    <submittedName>
        <fullName evidence="1">Uncharacterized protein</fullName>
    </submittedName>
</protein>
<dbReference type="EMBL" id="GBRH01169538">
    <property type="protein sequence ID" value="JAE28358.1"/>
    <property type="molecule type" value="Transcribed_RNA"/>
</dbReference>
<name>A0A0A9H625_ARUDO</name>
<reference evidence="1" key="1">
    <citation type="submission" date="2014-09" db="EMBL/GenBank/DDBJ databases">
        <authorList>
            <person name="Magalhaes I.L.F."/>
            <person name="Oliveira U."/>
            <person name="Santos F.R."/>
            <person name="Vidigal T.H.D.A."/>
            <person name="Brescovit A.D."/>
            <person name="Santos A.J."/>
        </authorList>
    </citation>
    <scope>NUCLEOTIDE SEQUENCE</scope>
    <source>
        <tissue evidence="1">Shoot tissue taken approximately 20 cm above the soil surface</tissue>
    </source>
</reference>
<sequence length="59" mass="6738">MARIFIGFIIFLQHRPQISKGILLRYYLPIKANFILLVPSSTKIVPHVLSFSATKPKTL</sequence>
<reference evidence="1" key="2">
    <citation type="journal article" date="2015" name="Data Brief">
        <title>Shoot transcriptome of the giant reed, Arundo donax.</title>
        <authorList>
            <person name="Barrero R.A."/>
            <person name="Guerrero F.D."/>
            <person name="Moolhuijzen P."/>
            <person name="Goolsby J.A."/>
            <person name="Tidwell J."/>
            <person name="Bellgard S.E."/>
            <person name="Bellgard M.I."/>
        </authorList>
    </citation>
    <scope>NUCLEOTIDE SEQUENCE</scope>
    <source>
        <tissue evidence="1">Shoot tissue taken approximately 20 cm above the soil surface</tissue>
    </source>
</reference>